<feature type="region of interest" description="Disordered" evidence="1">
    <location>
        <begin position="1"/>
        <end position="78"/>
    </location>
</feature>
<gene>
    <name evidence="2" type="ORF">S01H1_80660</name>
</gene>
<protein>
    <submittedName>
        <fullName evidence="2">Uncharacterized protein</fullName>
    </submittedName>
</protein>
<comment type="caution">
    <text evidence="2">The sequence shown here is derived from an EMBL/GenBank/DDBJ whole genome shotgun (WGS) entry which is preliminary data.</text>
</comment>
<dbReference type="AlphaFoldDB" id="X0Y0E2"/>
<proteinExistence type="predicted"/>
<reference evidence="2" key="1">
    <citation type="journal article" date="2014" name="Front. Microbiol.">
        <title>High frequency of phylogenetically diverse reductive dehalogenase-homologous genes in deep subseafloor sedimentary metagenomes.</title>
        <authorList>
            <person name="Kawai M."/>
            <person name="Futagami T."/>
            <person name="Toyoda A."/>
            <person name="Takaki Y."/>
            <person name="Nishi S."/>
            <person name="Hori S."/>
            <person name="Arai W."/>
            <person name="Tsubouchi T."/>
            <person name="Morono Y."/>
            <person name="Uchiyama I."/>
            <person name="Ito T."/>
            <person name="Fujiyama A."/>
            <person name="Inagaki F."/>
            <person name="Takami H."/>
        </authorList>
    </citation>
    <scope>NUCLEOTIDE SEQUENCE</scope>
    <source>
        <strain evidence="2">Expedition CK06-06</strain>
    </source>
</reference>
<sequence>MKIRSQASKLKTGTMSKEDLLKLVSEPRTSEISRKYDMERLQSPKAPQPFERPQRPDAQTQVQKSKTPKAEITSPDKFDKELLEALRATQGQ</sequence>
<feature type="compositionally biased region" description="Basic and acidic residues" evidence="1">
    <location>
        <begin position="28"/>
        <end position="42"/>
    </location>
</feature>
<evidence type="ECO:0000256" key="1">
    <source>
        <dbReference type="SAM" id="MobiDB-lite"/>
    </source>
</evidence>
<feature type="compositionally biased region" description="Polar residues" evidence="1">
    <location>
        <begin position="1"/>
        <end position="15"/>
    </location>
</feature>
<accession>X0Y0E2</accession>
<organism evidence="2">
    <name type="scientific">marine sediment metagenome</name>
    <dbReference type="NCBI Taxonomy" id="412755"/>
    <lineage>
        <taxon>unclassified sequences</taxon>
        <taxon>metagenomes</taxon>
        <taxon>ecological metagenomes</taxon>
    </lineage>
</organism>
<evidence type="ECO:0000313" key="2">
    <source>
        <dbReference type="EMBL" id="GAG49244.1"/>
    </source>
</evidence>
<feature type="non-terminal residue" evidence="2">
    <location>
        <position position="92"/>
    </location>
</feature>
<dbReference type="EMBL" id="BARS01054491">
    <property type="protein sequence ID" value="GAG49244.1"/>
    <property type="molecule type" value="Genomic_DNA"/>
</dbReference>
<name>X0Y0E2_9ZZZZ</name>